<comment type="similarity">
    <text evidence="3">Belongs to the DapA family. NanA subfamily.</text>
</comment>
<dbReference type="InterPro" id="IPR002220">
    <property type="entry name" value="DapA-like"/>
</dbReference>
<dbReference type="SMART" id="SM01130">
    <property type="entry name" value="DHDPS"/>
    <property type="match status" value="1"/>
</dbReference>
<evidence type="ECO:0000256" key="4">
    <source>
        <dbReference type="ARBA" id="ARBA00011881"/>
    </source>
</evidence>
<accession>A0ABM0M7J9</accession>
<keyword evidence="8" id="KW-0704">Schiff base</keyword>
<proteinExistence type="inferred from homology"/>
<comment type="subcellular location">
    <subcellularLocation>
        <location evidence="1">Cytoplasm</location>
    </subcellularLocation>
</comment>
<gene>
    <name evidence="13" type="primary">LOC102808009</name>
</gene>
<keyword evidence="6" id="KW-0963">Cytoplasm</keyword>
<evidence type="ECO:0000256" key="6">
    <source>
        <dbReference type="ARBA" id="ARBA00022490"/>
    </source>
</evidence>
<keyword evidence="9" id="KW-0119">Carbohydrate metabolism</keyword>
<evidence type="ECO:0000256" key="11">
    <source>
        <dbReference type="PIRNR" id="PIRNR001365"/>
    </source>
</evidence>
<organism evidence="12 13">
    <name type="scientific">Saccoglossus kowalevskii</name>
    <name type="common">Acorn worm</name>
    <dbReference type="NCBI Taxonomy" id="10224"/>
    <lineage>
        <taxon>Eukaryota</taxon>
        <taxon>Metazoa</taxon>
        <taxon>Hemichordata</taxon>
        <taxon>Enteropneusta</taxon>
        <taxon>Harrimaniidae</taxon>
        <taxon>Saccoglossus</taxon>
    </lineage>
</organism>
<evidence type="ECO:0000313" key="12">
    <source>
        <dbReference type="Proteomes" id="UP000694865"/>
    </source>
</evidence>
<dbReference type="SUPFAM" id="SSF51569">
    <property type="entry name" value="Aldolase"/>
    <property type="match status" value="1"/>
</dbReference>
<evidence type="ECO:0000256" key="7">
    <source>
        <dbReference type="ARBA" id="ARBA00023239"/>
    </source>
</evidence>
<dbReference type="PRINTS" id="PR00146">
    <property type="entry name" value="DHPICSNTHASE"/>
</dbReference>
<comment type="catalytic activity">
    <reaction evidence="10">
        <text>aceneuramate = aldehydo-N-acetyl-D-mannosamine + pyruvate</text>
        <dbReference type="Rhea" id="RHEA:23296"/>
        <dbReference type="ChEBI" id="CHEBI:15361"/>
        <dbReference type="ChEBI" id="CHEBI:17122"/>
        <dbReference type="ChEBI" id="CHEBI:173083"/>
        <dbReference type="EC" id="4.1.3.3"/>
    </reaction>
</comment>
<name>A0ABM0M7J9_SACKO</name>
<protein>
    <recommendedName>
        <fullName evidence="5">N-acetylneuraminate lyase</fullName>
        <ecNumber evidence="5">4.1.3.3</ecNumber>
    </recommendedName>
</protein>
<dbReference type="PANTHER" id="PTHR12128">
    <property type="entry name" value="DIHYDRODIPICOLINATE SYNTHASE"/>
    <property type="match status" value="1"/>
</dbReference>
<sequence>MNNQEVNGKMELHIKGLIAAPYAPFKEDGSLNLPIIDLYVDHLVDEGVFSVFVNGSTGEGVSMNVEERKKVAEKWVEAGRNKLTAVIVHVGAHSIQDVKELARHAATIGATAIAAMPTTFFKPSTEVRVASYLAEIASSAPTLPLYYYHINALTGVNISVERLFEVIDNEVNVPTFRGVKFTSPDLLDYGRCIAYGKYDVMYGLDEQLLPALSLGAETFVGSTYNYAGKLYNGIIEDYNNGDMVAARQGQFKSHAFIKVLLKHTRTGVDFCSITKALMVLCGVDVGPARTPMNNMSKGQILQLKHDLQEVGFFEWK</sequence>
<evidence type="ECO:0000256" key="10">
    <source>
        <dbReference type="ARBA" id="ARBA00044906"/>
    </source>
</evidence>
<dbReference type="Gene3D" id="3.20.20.70">
    <property type="entry name" value="Aldolase class I"/>
    <property type="match status" value="1"/>
</dbReference>
<evidence type="ECO:0000256" key="3">
    <source>
        <dbReference type="ARBA" id="ARBA00006324"/>
    </source>
</evidence>
<keyword evidence="12" id="KW-1185">Reference proteome</keyword>
<evidence type="ECO:0000256" key="9">
    <source>
        <dbReference type="ARBA" id="ARBA00023277"/>
    </source>
</evidence>
<dbReference type="PROSITE" id="PS00665">
    <property type="entry name" value="DHDPS_1"/>
    <property type="match status" value="1"/>
</dbReference>
<dbReference type="InterPro" id="IPR013785">
    <property type="entry name" value="Aldolase_TIM"/>
</dbReference>
<dbReference type="PANTHER" id="PTHR12128:SF21">
    <property type="entry name" value="N-ACETYLNEURAMINATE LYASE"/>
    <property type="match status" value="1"/>
</dbReference>
<comment type="pathway">
    <text evidence="2">Amino-sugar metabolism; N-acetylneuraminate degradation.</text>
</comment>
<dbReference type="PIRSF" id="PIRSF001365">
    <property type="entry name" value="DHDPS"/>
    <property type="match status" value="1"/>
</dbReference>
<evidence type="ECO:0000256" key="2">
    <source>
        <dbReference type="ARBA" id="ARBA00004878"/>
    </source>
</evidence>
<evidence type="ECO:0000256" key="5">
    <source>
        <dbReference type="ARBA" id="ARBA00012911"/>
    </source>
</evidence>
<dbReference type="InterPro" id="IPR020624">
    <property type="entry name" value="Schiff_base-form_aldolases_CS"/>
</dbReference>
<dbReference type="Pfam" id="PF00701">
    <property type="entry name" value="DHDPS"/>
    <property type="match status" value="1"/>
</dbReference>
<dbReference type="RefSeq" id="XP_006815990.1">
    <property type="nucleotide sequence ID" value="XM_006815927.1"/>
</dbReference>
<dbReference type="GeneID" id="102808009"/>
<evidence type="ECO:0000313" key="13">
    <source>
        <dbReference type="RefSeq" id="XP_006815990.1"/>
    </source>
</evidence>
<reference evidence="13" key="1">
    <citation type="submission" date="2025-08" db="UniProtKB">
        <authorList>
            <consortium name="RefSeq"/>
        </authorList>
    </citation>
    <scope>IDENTIFICATION</scope>
    <source>
        <tissue evidence="13">Testes</tissue>
    </source>
</reference>
<evidence type="ECO:0000256" key="1">
    <source>
        <dbReference type="ARBA" id="ARBA00004496"/>
    </source>
</evidence>
<comment type="subunit">
    <text evidence="4">Homotetramer.</text>
</comment>
<dbReference type="Proteomes" id="UP000694865">
    <property type="component" value="Unplaced"/>
</dbReference>
<evidence type="ECO:0000256" key="8">
    <source>
        <dbReference type="ARBA" id="ARBA00023270"/>
    </source>
</evidence>
<dbReference type="EC" id="4.1.3.3" evidence="5"/>
<keyword evidence="7 11" id="KW-0456">Lyase</keyword>